<sequence>MEWRSEPTEAEELSFGGDTDREPRLSAWVRSHTRAVIVAMSSVVLLAALGAGGWFLYRQSRLPEDPPAGPWPRQVKFVVDMCGGRRPYGSCPDGDPATTRQVRAVEEKLRTLPDVTGVTFIGRDEAYAKVVAFYRAEGDAVDIINKEAFADSFEGELRSPEVFARVAHEVGSLPGVGVVRRAPISFWLGKADVSVEFCTATLLNENCGEGPASERQKQAVLDRLHDLAGVRTVYFADRAHGLKERRAYVAGGPEDGATMREEDVPECFYVKLDDPGQVRSIQKALEKMPGVLTVWPVSM</sequence>
<organism evidence="3 4">
    <name type="scientific">Microtetraspora glauca</name>
    <dbReference type="NCBI Taxonomy" id="1996"/>
    <lineage>
        <taxon>Bacteria</taxon>
        <taxon>Bacillati</taxon>
        <taxon>Actinomycetota</taxon>
        <taxon>Actinomycetes</taxon>
        <taxon>Streptosporangiales</taxon>
        <taxon>Streptosporangiaceae</taxon>
        <taxon>Microtetraspora</taxon>
    </lineage>
</organism>
<feature type="transmembrane region" description="Helical" evidence="1">
    <location>
        <begin position="35"/>
        <end position="57"/>
    </location>
</feature>
<accession>A0ABV3G6X9</accession>
<name>A0ABV3G6X9_MICGL</name>
<reference evidence="3 4" key="1">
    <citation type="submission" date="2024-06" db="EMBL/GenBank/DDBJ databases">
        <title>The Natural Products Discovery Center: Release of the First 8490 Sequenced Strains for Exploring Actinobacteria Biosynthetic Diversity.</title>
        <authorList>
            <person name="Kalkreuter E."/>
            <person name="Kautsar S.A."/>
            <person name="Yang D."/>
            <person name="Bader C.D."/>
            <person name="Teijaro C.N."/>
            <person name="Fluegel L."/>
            <person name="Davis C.M."/>
            <person name="Simpson J.R."/>
            <person name="Lauterbach L."/>
            <person name="Steele A.D."/>
            <person name="Gui C."/>
            <person name="Meng S."/>
            <person name="Li G."/>
            <person name="Viehrig K."/>
            <person name="Ye F."/>
            <person name="Su P."/>
            <person name="Kiefer A.F."/>
            <person name="Nichols A."/>
            <person name="Cepeda A.J."/>
            <person name="Yan W."/>
            <person name="Fan B."/>
            <person name="Jiang Y."/>
            <person name="Adhikari A."/>
            <person name="Zheng C.-J."/>
            <person name="Schuster L."/>
            <person name="Cowan T.M."/>
            <person name="Smanski M.J."/>
            <person name="Chevrette M.G."/>
            <person name="De Carvalho L.P.S."/>
            <person name="Shen B."/>
        </authorList>
    </citation>
    <scope>NUCLEOTIDE SEQUENCE [LARGE SCALE GENOMIC DNA]</scope>
    <source>
        <strain evidence="3 4">NPDC050100</strain>
    </source>
</reference>
<evidence type="ECO:0000259" key="2">
    <source>
        <dbReference type="Pfam" id="PF18075"/>
    </source>
</evidence>
<comment type="caution">
    <text evidence="3">The sequence shown here is derived from an EMBL/GenBank/DDBJ whole genome shotgun (WGS) entry which is preliminary data.</text>
</comment>
<feature type="domain" description="FtsX extracellular" evidence="2">
    <location>
        <begin position="97"/>
        <end position="178"/>
    </location>
</feature>
<dbReference type="RefSeq" id="WP_358129110.1">
    <property type="nucleotide sequence ID" value="NZ_JBFALK010000001.1"/>
</dbReference>
<gene>
    <name evidence="3" type="ORF">AB0I59_02020</name>
</gene>
<keyword evidence="1" id="KW-0812">Transmembrane</keyword>
<protein>
    <submittedName>
        <fullName evidence="3">Permease-like cell division protein FtsX</fullName>
    </submittedName>
</protein>
<evidence type="ECO:0000256" key="1">
    <source>
        <dbReference type="SAM" id="Phobius"/>
    </source>
</evidence>
<evidence type="ECO:0000313" key="3">
    <source>
        <dbReference type="EMBL" id="MEV0967385.1"/>
    </source>
</evidence>
<keyword evidence="1" id="KW-0472">Membrane</keyword>
<dbReference type="EMBL" id="JBFALK010000001">
    <property type="protein sequence ID" value="MEV0967385.1"/>
    <property type="molecule type" value="Genomic_DNA"/>
</dbReference>
<dbReference type="Proteomes" id="UP001551675">
    <property type="component" value="Unassembled WGS sequence"/>
</dbReference>
<dbReference type="Pfam" id="PF18075">
    <property type="entry name" value="FtsX_ECD"/>
    <property type="match status" value="2"/>
</dbReference>
<evidence type="ECO:0000313" key="4">
    <source>
        <dbReference type="Proteomes" id="UP001551675"/>
    </source>
</evidence>
<feature type="domain" description="FtsX extracellular" evidence="2">
    <location>
        <begin position="194"/>
        <end position="294"/>
    </location>
</feature>
<keyword evidence="1" id="KW-1133">Transmembrane helix</keyword>
<keyword evidence="4" id="KW-1185">Reference proteome</keyword>
<dbReference type="InterPro" id="IPR040690">
    <property type="entry name" value="FtsX_ECD"/>
</dbReference>
<proteinExistence type="predicted"/>
<dbReference type="Gene3D" id="3.30.70.3040">
    <property type="match status" value="2"/>
</dbReference>